<accession>A0A9Q3WMT6</accession>
<dbReference type="EMBL" id="JAGQAF010000009">
    <property type="protein sequence ID" value="MCE8538675.1"/>
    <property type="molecule type" value="Genomic_DNA"/>
</dbReference>
<keyword evidence="1" id="KW-1133">Transmembrane helix</keyword>
<comment type="caution">
    <text evidence="2">The sequence shown here is derived from an EMBL/GenBank/DDBJ whole genome shotgun (WGS) entry which is preliminary data.</text>
</comment>
<dbReference type="Pfam" id="PF14023">
    <property type="entry name" value="Bestrophin-like"/>
    <property type="match status" value="1"/>
</dbReference>
<organism evidence="2 3">
    <name type="scientific">Ruegeria pomeroyi</name>
    <dbReference type="NCBI Taxonomy" id="89184"/>
    <lineage>
        <taxon>Bacteria</taxon>
        <taxon>Pseudomonadati</taxon>
        <taxon>Pseudomonadota</taxon>
        <taxon>Alphaproteobacteria</taxon>
        <taxon>Rhodobacterales</taxon>
        <taxon>Roseobacteraceae</taxon>
        <taxon>Ruegeria</taxon>
    </lineage>
</organism>
<evidence type="ECO:0000313" key="2">
    <source>
        <dbReference type="EMBL" id="MCE8538675.1"/>
    </source>
</evidence>
<keyword evidence="1" id="KW-0472">Membrane</keyword>
<evidence type="ECO:0000313" key="3">
    <source>
        <dbReference type="Proteomes" id="UP000813672"/>
    </source>
</evidence>
<dbReference type="Proteomes" id="UP000813672">
    <property type="component" value="Unassembled WGS sequence"/>
</dbReference>
<gene>
    <name evidence="2" type="ORF">KBY27_14590</name>
</gene>
<keyword evidence="1" id="KW-0812">Transmembrane</keyword>
<dbReference type="AlphaFoldDB" id="A0A9Q3WMT6"/>
<name>A0A9Q3WMT6_9RHOB</name>
<reference evidence="2" key="1">
    <citation type="journal article" date="2021" name="Environ. Microbiol.">
        <title>Cryptic niche differentiation of novel sediment ecotypes of Rugeria pomeroyi correlates with nitrate respiration.</title>
        <authorList>
            <person name="Lin X."/>
            <person name="McNichol J."/>
            <person name="Chu X."/>
            <person name="Qian Y."/>
            <person name="Luo H."/>
        </authorList>
    </citation>
    <scope>NUCLEOTIDE SEQUENCE</scope>
    <source>
        <strain evidence="2">SZCCDBB064</strain>
    </source>
</reference>
<feature type="transmembrane region" description="Helical" evidence="1">
    <location>
        <begin position="12"/>
        <end position="35"/>
    </location>
</feature>
<sequence length="153" mass="16684">MQTLFQLPVPVAAFVFVAATLVLAFSAYGLARAILCRSGEAKSDLAGPIFTCVGALHALILALVFAQELINVRDISTASAREAVLVGDAFYDLKRYDPEETLPIRKDLAGYVRLVLEQEWDSLAEADILSPEAWAAWERAYVGALELEPATDR</sequence>
<dbReference type="InterPro" id="IPR025333">
    <property type="entry name" value="DUF4239"/>
</dbReference>
<evidence type="ECO:0000256" key="1">
    <source>
        <dbReference type="SAM" id="Phobius"/>
    </source>
</evidence>
<proteinExistence type="predicted"/>
<dbReference type="RefSeq" id="WP_234220575.1">
    <property type="nucleotide sequence ID" value="NZ_JAGQAF010000009.1"/>
</dbReference>
<feature type="transmembrane region" description="Helical" evidence="1">
    <location>
        <begin position="47"/>
        <end position="66"/>
    </location>
</feature>
<evidence type="ECO:0008006" key="4">
    <source>
        <dbReference type="Google" id="ProtNLM"/>
    </source>
</evidence>
<protein>
    <recommendedName>
        <fullName evidence="4">DUF4239 domain-containing protein</fullName>
    </recommendedName>
</protein>